<gene>
    <name evidence="4" type="ORF">CG419_09685</name>
</gene>
<reference evidence="4 5" key="1">
    <citation type="submission" date="2017-07" db="EMBL/GenBank/DDBJ databases">
        <title>Lactobacillus curvatus MRS6 whole genome.</title>
        <authorList>
            <person name="Jans C."/>
            <person name="Lagler S."/>
            <person name="Lacroix C."/>
            <person name="Meile L."/>
            <person name="Stevens M.J.A."/>
        </authorList>
    </citation>
    <scope>NUCLEOTIDE SEQUENCE [LARGE SCALE GENOMIC DNA]</scope>
    <source>
        <strain evidence="4 5">MRS6</strain>
    </source>
</reference>
<dbReference type="AlphaFoldDB" id="A0AAC9Y0Z5"/>
<dbReference type="NCBIfam" id="TIGR00350">
    <property type="entry name" value="lytR_cpsA_psr"/>
    <property type="match status" value="1"/>
</dbReference>
<dbReference type="Pfam" id="PF03816">
    <property type="entry name" value="LytR_cpsA_psr"/>
    <property type="match status" value="1"/>
</dbReference>
<evidence type="ECO:0000313" key="4">
    <source>
        <dbReference type="EMBL" id="ASN60869.1"/>
    </source>
</evidence>
<dbReference type="Gene3D" id="3.40.630.190">
    <property type="entry name" value="LCP protein"/>
    <property type="match status" value="1"/>
</dbReference>
<evidence type="ECO:0000313" key="5">
    <source>
        <dbReference type="Proteomes" id="UP000199749"/>
    </source>
</evidence>
<protein>
    <submittedName>
        <fullName evidence="4">LytR family transcriptional regulator</fullName>
    </submittedName>
</protein>
<evidence type="ECO:0000259" key="3">
    <source>
        <dbReference type="Pfam" id="PF03816"/>
    </source>
</evidence>
<sequence length="340" mass="37739">MKKISIVIVISSIVVISLAALGFYLHQEDKAVDAIKTGSSRISKQIDQRKPISFLLLGVDTGADGRVDRGLSDSMMVVTLNPAQEATVVYSIPRDSLAEMADDHGGNIQKINAAYEIGKAKMAKKTVSQFLGLPIDYSVTVDMGALKELVDFVGGITLDTVIDVNLNGQVIPQGHHHLNGDQALAYSRMRYQDPRGDYGRQLRQQEVLKQVAQKIQKPKYLMNIGDLMTKLGQKISTDFTADQVKQLIRNYHQSSGEIVSSQLLGKTAWLNGSAYQIISTEDLQAASNRLRENLALPEQTLTNTETRLNDMNQAFFDDESPTTYFNVRGYNVTRYTNNTY</sequence>
<organism evidence="4 5">
    <name type="scientific">Latilactobacillus curvatus</name>
    <name type="common">Lactobacillus curvatus</name>
    <dbReference type="NCBI Taxonomy" id="28038"/>
    <lineage>
        <taxon>Bacteria</taxon>
        <taxon>Bacillati</taxon>
        <taxon>Bacillota</taxon>
        <taxon>Bacilli</taxon>
        <taxon>Lactobacillales</taxon>
        <taxon>Lactobacillaceae</taxon>
        <taxon>Latilactobacillus</taxon>
    </lineage>
</organism>
<feature type="transmembrane region" description="Helical" evidence="2">
    <location>
        <begin position="7"/>
        <end position="25"/>
    </location>
</feature>
<keyword evidence="2" id="KW-1133">Transmembrane helix</keyword>
<dbReference type="PANTHER" id="PTHR33392:SF6">
    <property type="entry name" value="POLYISOPRENYL-TEICHOIC ACID--PEPTIDOGLYCAN TEICHOIC ACID TRANSFERASE TAGU"/>
    <property type="match status" value="1"/>
</dbReference>
<accession>A0AAC9Y0Z5</accession>
<dbReference type="Proteomes" id="UP000199749">
    <property type="component" value="Chromosome"/>
</dbReference>
<keyword evidence="2" id="KW-0812">Transmembrane</keyword>
<feature type="domain" description="Cell envelope-related transcriptional attenuator" evidence="3">
    <location>
        <begin position="72"/>
        <end position="216"/>
    </location>
</feature>
<evidence type="ECO:0000256" key="1">
    <source>
        <dbReference type="ARBA" id="ARBA00006068"/>
    </source>
</evidence>
<name>A0AAC9Y0Z5_LATCU</name>
<comment type="similarity">
    <text evidence="1">Belongs to the LytR/CpsA/Psr (LCP) family.</text>
</comment>
<proteinExistence type="inferred from homology"/>
<dbReference type="PANTHER" id="PTHR33392">
    <property type="entry name" value="POLYISOPRENYL-TEICHOIC ACID--PEPTIDOGLYCAN TEICHOIC ACID TRANSFERASE TAGU"/>
    <property type="match status" value="1"/>
</dbReference>
<dbReference type="EMBL" id="CP022474">
    <property type="protein sequence ID" value="ASN60869.1"/>
    <property type="molecule type" value="Genomic_DNA"/>
</dbReference>
<dbReference type="InterPro" id="IPR050922">
    <property type="entry name" value="LytR/CpsA/Psr_CW_biosynth"/>
</dbReference>
<dbReference type="RefSeq" id="WP_089557191.1">
    <property type="nucleotide sequence ID" value="NZ_CP022474.1"/>
</dbReference>
<evidence type="ECO:0000256" key="2">
    <source>
        <dbReference type="SAM" id="Phobius"/>
    </source>
</evidence>
<dbReference type="InterPro" id="IPR004474">
    <property type="entry name" value="LytR_CpsA_psr"/>
</dbReference>
<keyword evidence="2" id="KW-0472">Membrane</keyword>